<dbReference type="RefSeq" id="WP_181616675.1">
    <property type="nucleotide sequence ID" value="NZ_BAABAM010000020.1"/>
</dbReference>
<feature type="region of interest" description="Disordered" evidence="3">
    <location>
        <begin position="162"/>
        <end position="182"/>
    </location>
</feature>
<dbReference type="SUPFAM" id="SSF48498">
    <property type="entry name" value="Tetracyclin repressor-like, C-terminal domain"/>
    <property type="match status" value="1"/>
</dbReference>
<accession>A0A7W0HW85</accession>
<evidence type="ECO:0000313" key="6">
    <source>
        <dbReference type="Proteomes" id="UP000530928"/>
    </source>
</evidence>
<dbReference type="Pfam" id="PF02909">
    <property type="entry name" value="TetR_C_1"/>
    <property type="match status" value="1"/>
</dbReference>
<dbReference type="AlphaFoldDB" id="A0A7W0HW85"/>
<dbReference type="Gene3D" id="1.10.10.60">
    <property type="entry name" value="Homeodomain-like"/>
    <property type="match status" value="1"/>
</dbReference>
<name>A0A7W0HW85_9ACTN</name>
<dbReference type="GO" id="GO:0045892">
    <property type="term" value="P:negative regulation of DNA-templated transcription"/>
    <property type="evidence" value="ECO:0007669"/>
    <property type="project" value="InterPro"/>
</dbReference>
<comment type="caution">
    <text evidence="5">The sequence shown here is derived from an EMBL/GenBank/DDBJ whole genome shotgun (WGS) entry which is preliminary data.</text>
</comment>
<dbReference type="InterPro" id="IPR009057">
    <property type="entry name" value="Homeodomain-like_sf"/>
</dbReference>
<dbReference type="Proteomes" id="UP000530928">
    <property type="component" value="Unassembled WGS sequence"/>
</dbReference>
<reference evidence="5 6" key="1">
    <citation type="submission" date="2020-07" db="EMBL/GenBank/DDBJ databases">
        <title>Genomic Encyclopedia of Type Strains, Phase IV (KMG-IV): sequencing the most valuable type-strain genomes for metagenomic binning, comparative biology and taxonomic classification.</title>
        <authorList>
            <person name="Goeker M."/>
        </authorList>
    </citation>
    <scope>NUCLEOTIDE SEQUENCE [LARGE SCALE GENOMIC DNA]</scope>
    <source>
        <strain evidence="5 6">DSM 45533</strain>
    </source>
</reference>
<dbReference type="InterPro" id="IPR036271">
    <property type="entry name" value="Tet_transcr_reg_TetR-rel_C_sf"/>
</dbReference>
<keyword evidence="2" id="KW-0804">Transcription</keyword>
<protein>
    <submittedName>
        <fullName evidence="5">AcrR family transcriptional regulator</fullName>
    </submittedName>
</protein>
<dbReference type="EMBL" id="JACDUR010000016">
    <property type="protein sequence ID" value="MBA2897998.1"/>
    <property type="molecule type" value="Genomic_DNA"/>
</dbReference>
<keyword evidence="1" id="KW-0805">Transcription regulation</keyword>
<evidence type="ECO:0000256" key="2">
    <source>
        <dbReference type="ARBA" id="ARBA00023163"/>
    </source>
</evidence>
<gene>
    <name evidence="5" type="ORF">HNR30_009404</name>
</gene>
<evidence type="ECO:0000256" key="1">
    <source>
        <dbReference type="ARBA" id="ARBA00023015"/>
    </source>
</evidence>
<dbReference type="InterPro" id="IPR004111">
    <property type="entry name" value="Repressor_TetR_C"/>
</dbReference>
<organism evidence="5 6">
    <name type="scientific">Nonomuraea soli</name>
    <dbReference type="NCBI Taxonomy" id="1032476"/>
    <lineage>
        <taxon>Bacteria</taxon>
        <taxon>Bacillati</taxon>
        <taxon>Actinomycetota</taxon>
        <taxon>Actinomycetes</taxon>
        <taxon>Streptosporangiales</taxon>
        <taxon>Streptosporangiaceae</taxon>
        <taxon>Nonomuraea</taxon>
    </lineage>
</organism>
<feature type="compositionally biased region" description="Basic and acidic residues" evidence="3">
    <location>
        <begin position="163"/>
        <end position="178"/>
    </location>
</feature>
<dbReference type="SUPFAM" id="SSF46689">
    <property type="entry name" value="Homeodomain-like"/>
    <property type="match status" value="1"/>
</dbReference>
<sequence>MAGQQWRVLGRPRGRPASITRAAIADAALAVGFEHLTMAAVADRLEVSHSALYRHVRNRHGLVMLAVDRALQRVSWPSPTGSWRADLEAQARALWGLLEGHPGLMREFLKLRGFPREIMLRFGSAVRQLVEHGFAPEEAFLAVDTVFDLTIDVFTRGEQLDAPARDEQLDAPARDKQPDASSVREATAGAWADAVGAELAPLMRRALAEPAALWFERKLALVLDGIAARHDRS</sequence>
<evidence type="ECO:0000313" key="5">
    <source>
        <dbReference type="EMBL" id="MBA2897998.1"/>
    </source>
</evidence>
<proteinExistence type="predicted"/>
<evidence type="ECO:0000256" key="3">
    <source>
        <dbReference type="SAM" id="MobiDB-lite"/>
    </source>
</evidence>
<dbReference type="Gene3D" id="1.10.357.10">
    <property type="entry name" value="Tetracycline Repressor, domain 2"/>
    <property type="match status" value="1"/>
</dbReference>
<evidence type="ECO:0000259" key="4">
    <source>
        <dbReference type="Pfam" id="PF02909"/>
    </source>
</evidence>
<keyword evidence="6" id="KW-1185">Reference proteome</keyword>
<feature type="domain" description="Tetracycline repressor TetR C-terminal" evidence="4">
    <location>
        <begin position="79"/>
        <end position="229"/>
    </location>
</feature>